<dbReference type="Proteomes" id="UP000397656">
    <property type="component" value="Chromosome 2"/>
</dbReference>
<protein>
    <submittedName>
        <fullName evidence="1">DKNYY domain-containing protein</fullName>
    </submittedName>
</protein>
<name>A0A643FVV3_9BURK</name>
<dbReference type="EMBL" id="CP062804">
    <property type="protein sequence ID" value="QOT79182.1"/>
    <property type="molecule type" value="Genomic_DNA"/>
</dbReference>
<evidence type="ECO:0000313" key="1">
    <source>
        <dbReference type="EMBL" id="QOT79182.1"/>
    </source>
</evidence>
<reference evidence="1 2" key="1">
    <citation type="submission" date="2020-10" db="EMBL/GenBank/DDBJ databases">
        <title>Complete genome sequence of Cupriavidus basilensis CCUG 49340T.</title>
        <authorList>
            <person name="Salva-Serra F."/>
            <person name="Donoso R.A."/>
            <person name="Cho K.H."/>
            <person name="Yoo J.A."/>
            <person name="Lee K."/>
            <person name="Yoon S.-H."/>
            <person name="Perez-Pantoja D."/>
            <person name="Moore E.R.B."/>
        </authorList>
    </citation>
    <scope>NUCLEOTIDE SEQUENCE [LARGE SCALE GENOMIC DNA]</scope>
    <source>
        <strain evidence="2">CCUG 49340</strain>
    </source>
</reference>
<dbReference type="GeneID" id="98405384"/>
<dbReference type="RefSeq" id="WP_150986165.1">
    <property type="nucleotide sequence ID" value="NZ_CP062804.1"/>
</dbReference>
<organism evidence="1 2">
    <name type="scientific">Cupriavidus basilensis</name>
    <dbReference type="NCBI Taxonomy" id="68895"/>
    <lineage>
        <taxon>Bacteria</taxon>
        <taxon>Pseudomonadati</taxon>
        <taxon>Pseudomonadota</taxon>
        <taxon>Betaproteobacteria</taxon>
        <taxon>Burkholderiales</taxon>
        <taxon>Burkholderiaceae</taxon>
        <taxon>Cupriavidus</taxon>
    </lineage>
</organism>
<dbReference type="AlphaFoldDB" id="A0A643FVV3"/>
<gene>
    <name evidence="1" type="ORF">F7R26_030955</name>
</gene>
<sequence length="511" mass="56720">MTASRQPTNHPSYFIEGDTVIWSHNDRPLWAKDGSPLPIAHPQAFRCIDGRWFTDGEHVIVQAQQGSAAVWYYFYRIENADIATFEVLNERYARDARQAYFITGKTIRTRSPQAFRPLVYQDWRWPENGPLEPVTCMHDYYAVDAESAYFNGKRVIGADGATVVGLPGNYIADAGHAYYFGQRIEADRASLVVAPSGDGPLRMTDKIGPIEDGQRMTALDHRQVEHWREFFTALPALQDYWWHRLQAPAAPATPATPATPAQEVEYGGHRLTGLDPATFAAREMPVGHGLMGVFCGDAHGIHWLHWYADGPCELTLLSSRPISSLETLGDGYLSDGVTVFYAPNHYQTPQALRKVDPAGFTVLQGSWARDASRAFHRGKAKKGVNPDALRIAGCYAWDDAQLFCDDKPLKVAVPHDTLQVPHPGFLLAGDQLFFGRRPVSAKRVHLPTLEFLDADFARDRKHAYIIGYVNLVAIDGADPASFRVLENGRAADAVREYDAAALKEASAPATD</sequence>
<proteinExistence type="predicted"/>
<accession>A0A643FVV3</accession>
<evidence type="ECO:0000313" key="2">
    <source>
        <dbReference type="Proteomes" id="UP000397656"/>
    </source>
</evidence>